<dbReference type="EMBL" id="QDDR01000001">
    <property type="protein sequence ID" value="PVE49467.1"/>
    <property type="molecule type" value="Genomic_DNA"/>
</dbReference>
<dbReference type="PROSITE" id="PS01117">
    <property type="entry name" value="HTH_MARR_1"/>
    <property type="match status" value="1"/>
</dbReference>
<keyword evidence="7" id="KW-1185">Reference proteome</keyword>
<evidence type="ECO:0000256" key="1">
    <source>
        <dbReference type="ARBA" id="ARBA00023015"/>
    </source>
</evidence>
<dbReference type="PANTHER" id="PTHR33164:SF89">
    <property type="entry name" value="MARR FAMILY REGULATORY PROTEIN"/>
    <property type="match status" value="1"/>
</dbReference>
<dbReference type="GO" id="GO:0003700">
    <property type="term" value="F:DNA-binding transcription factor activity"/>
    <property type="evidence" value="ECO:0007669"/>
    <property type="project" value="InterPro"/>
</dbReference>
<dbReference type="PANTHER" id="PTHR33164">
    <property type="entry name" value="TRANSCRIPTIONAL REGULATOR, MARR FAMILY"/>
    <property type="match status" value="1"/>
</dbReference>
<dbReference type="InterPro" id="IPR000835">
    <property type="entry name" value="HTH_MarR-typ"/>
</dbReference>
<sequence length="207" mass="22192">MSEPAPMMSPNSQPEPAQDAGPIPCHSAELLVHLARLVHSAAADVSLTPAQWTALRYFASANRLSRTPSAFSEFNATTRGTASQTVKSLIALGLLEKRAHESDGRSFLIELTEAGRAKLADDPLDDLIHCIKDLSPARRAAFTETLAQLGEALARLRAAPSFGKCGDCGHCDTSRSGEVFCRCSQSLLNSADMRALCIDFAPGNLRR</sequence>
<dbReference type="RefSeq" id="WP_107749971.1">
    <property type="nucleotide sequence ID" value="NZ_JBLWSZ010000013.1"/>
</dbReference>
<name>A0A2T7UXG1_9RHOB</name>
<dbReference type="InterPro" id="IPR039422">
    <property type="entry name" value="MarR/SlyA-like"/>
</dbReference>
<dbReference type="Proteomes" id="UP000244810">
    <property type="component" value="Unassembled WGS sequence"/>
</dbReference>
<dbReference type="Gene3D" id="1.10.10.10">
    <property type="entry name" value="Winged helix-like DNA-binding domain superfamily/Winged helix DNA-binding domain"/>
    <property type="match status" value="1"/>
</dbReference>
<feature type="domain" description="HTH marR-type" evidence="5">
    <location>
        <begin position="40"/>
        <end position="139"/>
    </location>
</feature>
<feature type="region of interest" description="Disordered" evidence="4">
    <location>
        <begin position="1"/>
        <end position="23"/>
    </location>
</feature>
<gene>
    <name evidence="6" type="ORF">DDE23_03465</name>
</gene>
<accession>A0A2T7UXG1</accession>
<evidence type="ECO:0000256" key="3">
    <source>
        <dbReference type="ARBA" id="ARBA00023163"/>
    </source>
</evidence>
<protein>
    <submittedName>
        <fullName evidence="6">MarR family transcriptional regulator</fullName>
    </submittedName>
</protein>
<dbReference type="OrthoDB" id="5522755at2"/>
<proteinExistence type="predicted"/>
<comment type="caution">
    <text evidence="6">The sequence shown here is derived from an EMBL/GenBank/DDBJ whole genome shotgun (WGS) entry which is preliminary data.</text>
</comment>
<dbReference type="InterPro" id="IPR036390">
    <property type="entry name" value="WH_DNA-bd_sf"/>
</dbReference>
<keyword evidence="3" id="KW-0804">Transcription</keyword>
<dbReference type="GO" id="GO:0003677">
    <property type="term" value="F:DNA binding"/>
    <property type="evidence" value="ECO:0007669"/>
    <property type="project" value="UniProtKB-KW"/>
</dbReference>
<dbReference type="InterPro" id="IPR036388">
    <property type="entry name" value="WH-like_DNA-bd_sf"/>
</dbReference>
<dbReference type="SUPFAM" id="SSF46785">
    <property type="entry name" value="Winged helix' DNA-binding domain"/>
    <property type="match status" value="1"/>
</dbReference>
<reference evidence="6 7" key="1">
    <citation type="journal article" date="2011" name="Syst. Appl. Microbiol.">
        <title>Defluviimonas denitrificans gen. nov., sp. nov., and Pararhodobacter aggregans gen. nov., sp. nov., non-phototrophic Rhodobacteraceae from the biofilter of a marine aquaculture.</title>
        <authorList>
            <person name="Foesel B.U."/>
            <person name="Drake H.L."/>
            <person name="Schramm A."/>
        </authorList>
    </citation>
    <scope>NUCLEOTIDE SEQUENCE [LARGE SCALE GENOMIC DNA]</scope>
    <source>
        <strain evidence="6 7">D1-19</strain>
    </source>
</reference>
<dbReference type="InterPro" id="IPR023187">
    <property type="entry name" value="Tscrpt_reg_MarR-type_CS"/>
</dbReference>
<dbReference type="GO" id="GO:0006950">
    <property type="term" value="P:response to stress"/>
    <property type="evidence" value="ECO:0007669"/>
    <property type="project" value="TreeGrafter"/>
</dbReference>
<organism evidence="6 7">
    <name type="scientific">Pararhodobacter aggregans</name>
    <dbReference type="NCBI Taxonomy" id="404875"/>
    <lineage>
        <taxon>Bacteria</taxon>
        <taxon>Pseudomonadati</taxon>
        <taxon>Pseudomonadota</taxon>
        <taxon>Alphaproteobacteria</taxon>
        <taxon>Rhodobacterales</taxon>
        <taxon>Paracoccaceae</taxon>
        <taxon>Pararhodobacter</taxon>
    </lineage>
</organism>
<evidence type="ECO:0000256" key="2">
    <source>
        <dbReference type="ARBA" id="ARBA00023125"/>
    </source>
</evidence>
<dbReference type="AlphaFoldDB" id="A0A2T7UXG1"/>
<dbReference type="SMART" id="SM00347">
    <property type="entry name" value="HTH_MARR"/>
    <property type="match status" value="1"/>
</dbReference>
<evidence type="ECO:0000313" key="7">
    <source>
        <dbReference type="Proteomes" id="UP000244810"/>
    </source>
</evidence>
<evidence type="ECO:0000259" key="5">
    <source>
        <dbReference type="SMART" id="SM00347"/>
    </source>
</evidence>
<keyword evidence="1" id="KW-0805">Transcription regulation</keyword>
<dbReference type="Pfam" id="PF12802">
    <property type="entry name" value="MarR_2"/>
    <property type="match status" value="1"/>
</dbReference>
<evidence type="ECO:0000256" key="4">
    <source>
        <dbReference type="SAM" id="MobiDB-lite"/>
    </source>
</evidence>
<evidence type="ECO:0000313" key="6">
    <source>
        <dbReference type="EMBL" id="PVE49467.1"/>
    </source>
</evidence>
<keyword evidence="2" id="KW-0238">DNA-binding</keyword>